<gene>
    <name evidence="2" type="ORF">MCOR_7013</name>
</gene>
<dbReference type="GO" id="GO:0003676">
    <property type="term" value="F:nucleic acid binding"/>
    <property type="evidence" value="ECO:0007669"/>
    <property type="project" value="InterPro"/>
</dbReference>
<feature type="region of interest" description="Disordered" evidence="1">
    <location>
        <begin position="126"/>
        <end position="154"/>
    </location>
</feature>
<organism evidence="2 3">
    <name type="scientific">Mytilus coruscus</name>
    <name type="common">Sea mussel</name>
    <dbReference type="NCBI Taxonomy" id="42192"/>
    <lineage>
        <taxon>Eukaryota</taxon>
        <taxon>Metazoa</taxon>
        <taxon>Spiralia</taxon>
        <taxon>Lophotrochozoa</taxon>
        <taxon>Mollusca</taxon>
        <taxon>Bivalvia</taxon>
        <taxon>Autobranchia</taxon>
        <taxon>Pteriomorphia</taxon>
        <taxon>Mytilida</taxon>
        <taxon>Mytiloidea</taxon>
        <taxon>Mytilidae</taxon>
        <taxon>Mytilinae</taxon>
        <taxon>Mytilus</taxon>
    </lineage>
</organism>
<accession>A0A6J8AE47</accession>
<evidence type="ECO:0000313" key="2">
    <source>
        <dbReference type="EMBL" id="CAC5366910.1"/>
    </source>
</evidence>
<dbReference type="InterPro" id="IPR036397">
    <property type="entry name" value="RNaseH_sf"/>
</dbReference>
<evidence type="ECO:0008006" key="4">
    <source>
        <dbReference type="Google" id="ProtNLM"/>
    </source>
</evidence>
<dbReference type="Gene3D" id="3.30.420.10">
    <property type="entry name" value="Ribonuclease H-like superfamily/Ribonuclease H"/>
    <property type="match status" value="1"/>
</dbReference>
<dbReference type="Proteomes" id="UP000507470">
    <property type="component" value="Unassembled WGS sequence"/>
</dbReference>
<sequence>MKLINKTEQIANLQNKDSATAIQEMLMGYRSTPHPATGISPYQALMNRPIRTKLGNTQEHAFQIGDYVLLEQTKRDKWTTAYEPAFYIVYKINGSAIRARRVTDGREMCRDASKFKLANELVQNSIDIKTESGTQEDKENGPPQDKRGGGRGQK</sequence>
<keyword evidence="3" id="KW-1185">Reference proteome</keyword>
<evidence type="ECO:0000313" key="3">
    <source>
        <dbReference type="Proteomes" id="UP000507470"/>
    </source>
</evidence>
<dbReference type="AlphaFoldDB" id="A0A6J8AE47"/>
<name>A0A6J8AE47_MYTCO</name>
<dbReference type="EMBL" id="CACVKT020001352">
    <property type="protein sequence ID" value="CAC5366910.1"/>
    <property type="molecule type" value="Genomic_DNA"/>
</dbReference>
<evidence type="ECO:0000256" key="1">
    <source>
        <dbReference type="SAM" id="MobiDB-lite"/>
    </source>
</evidence>
<feature type="compositionally biased region" description="Basic and acidic residues" evidence="1">
    <location>
        <begin position="135"/>
        <end position="148"/>
    </location>
</feature>
<protein>
    <recommendedName>
        <fullName evidence="4">Integrase catalytic domain-containing protein</fullName>
    </recommendedName>
</protein>
<dbReference type="OrthoDB" id="5980810at2759"/>
<proteinExistence type="predicted"/>
<reference evidence="2 3" key="1">
    <citation type="submission" date="2020-06" db="EMBL/GenBank/DDBJ databases">
        <authorList>
            <person name="Li R."/>
            <person name="Bekaert M."/>
        </authorList>
    </citation>
    <scope>NUCLEOTIDE SEQUENCE [LARGE SCALE GENOMIC DNA]</scope>
    <source>
        <strain evidence="3">wild</strain>
    </source>
</reference>